<evidence type="ECO:0000256" key="1">
    <source>
        <dbReference type="SAM" id="MobiDB-lite"/>
    </source>
</evidence>
<reference evidence="2" key="1">
    <citation type="submission" date="2014-09" db="EMBL/GenBank/DDBJ databases">
        <authorList>
            <person name="Magalhaes I.L.F."/>
            <person name="Oliveira U."/>
            <person name="Santos F.R."/>
            <person name="Vidigal T.H.D.A."/>
            <person name="Brescovit A.D."/>
            <person name="Santos A.J."/>
        </authorList>
    </citation>
    <scope>NUCLEOTIDE SEQUENCE</scope>
    <source>
        <tissue evidence="2">Shoot tissue taken approximately 20 cm above the soil surface</tissue>
    </source>
</reference>
<organism evidence="2">
    <name type="scientific">Arundo donax</name>
    <name type="common">Giant reed</name>
    <name type="synonym">Donax arundinaceus</name>
    <dbReference type="NCBI Taxonomy" id="35708"/>
    <lineage>
        <taxon>Eukaryota</taxon>
        <taxon>Viridiplantae</taxon>
        <taxon>Streptophyta</taxon>
        <taxon>Embryophyta</taxon>
        <taxon>Tracheophyta</taxon>
        <taxon>Spermatophyta</taxon>
        <taxon>Magnoliopsida</taxon>
        <taxon>Liliopsida</taxon>
        <taxon>Poales</taxon>
        <taxon>Poaceae</taxon>
        <taxon>PACMAD clade</taxon>
        <taxon>Arundinoideae</taxon>
        <taxon>Arundineae</taxon>
        <taxon>Arundo</taxon>
    </lineage>
</organism>
<name>A0A0A9HLS5_ARUDO</name>
<protein>
    <submittedName>
        <fullName evidence="2">Uncharacterized protein</fullName>
    </submittedName>
</protein>
<feature type="compositionally biased region" description="Polar residues" evidence="1">
    <location>
        <begin position="1"/>
        <end position="22"/>
    </location>
</feature>
<sequence length="43" mass="4581">MGSPKTSGASNSGRDASNQLSLPVSCRRRPFPARLTALRLRAP</sequence>
<accession>A0A0A9HLS5</accession>
<proteinExistence type="predicted"/>
<dbReference type="EMBL" id="GBRH01161097">
    <property type="protein sequence ID" value="JAE36799.1"/>
    <property type="molecule type" value="Transcribed_RNA"/>
</dbReference>
<feature type="region of interest" description="Disordered" evidence="1">
    <location>
        <begin position="1"/>
        <end position="25"/>
    </location>
</feature>
<reference evidence="2" key="2">
    <citation type="journal article" date="2015" name="Data Brief">
        <title>Shoot transcriptome of the giant reed, Arundo donax.</title>
        <authorList>
            <person name="Barrero R.A."/>
            <person name="Guerrero F.D."/>
            <person name="Moolhuijzen P."/>
            <person name="Goolsby J.A."/>
            <person name="Tidwell J."/>
            <person name="Bellgard S.E."/>
            <person name="Bellgard M.I."/>
        </authorList>
    </citation>
    <scope>NUCLEOTIDE SEQUENCE</scope>
    <source>
        <tissue evidence="2">Shoot tissue taken approximately 20 cm above the soil surface</tissue>
    </source>
</reference>
<dbReference type="AlphaFoldDB" id="A0A0A9HLS5"/>
<evidence type="ECO:0000313" key="2">
    <source>
        <dbReference type="EMBL" id="JAE36799.1"/>
    </source>
</evidence>